<comment type="caution">
    <text evidence="2">The sequence shown here is derived from an EMBL/GenBank/DDBJ whole genome shotgun (WGS) entry which is preliminary data.</text>
</comment>
<dbReference type="AlphaFoldDB" id="A0AAE8MHB8"/>
<organism evidence="2 3">
    <name type="scientific">Fusarium torulosum</name>
    <dbReference type="NCBI Taxonomy" id="33205"/>
    <lineage>
        <taxon>Eukaryota</taxon>
        <taxon>Fungi</taxon>
        <taxon>Dikarya</taxon>
        <taxon>Ascomycota</taxon>
        <taxon>Pezizomycotina</taxon>
        <taxon>Sordariomycetes</taxon>
        <taxon>Hypocreomycetidae</taxon>
        <taxon>Hypocreales</taxon>
        <taxon>Nectriaceae</taxon>
        <taxon>Fusarium</taxon>
    </lineage>
</organism>
<feature type="region of interest" description="Disordered" evidence="1">
    <location>
        <begin position="909"/>
        <end position="936"/>
    </location>
</feature>
<evidence type="ECO:0000313" key="2">
    <source>
        <dbReference type="EMBL" id="SPJ83774.1"/>
    </source>
</evidence>
<evidence type="ECO:0000256" key="1">
    <source>
        <dbReference type="SAM" id="MobiDB-lite"/>
    </source>
</evidence>
<gene>
    <name evidence="2" type="ORF">FTOL_10290</name>
</gene>
<dbReference type="Proteomes" id="UP001187734">
    <property type="component" value="Unassembled WGS sequence"/>
</dbReference>
<feature type="compositionally biased region" description="Low complexity" evidence="1">
    <location>
        <begin position="452"/>
        <end position="465"/>
    </location>
</feature>
<feature type="region of interest" description="Disordered" evidence="1">
    <location>
        <begin position="826"/>
        <end position="849"/>
    </location>
</feature>
<evidence type="ECO:0000313" key="3">
    <source>
        <dbReference type="Proteomes" id="UP001187734"/>
    </source>
</evidence>
<feature type="region of interest" description="Disordered" evidence="1">
    <location>
        <begin position="34"/>
        <end position="58"/>
    </location>
</feature>
<dbReference type="Pfam" id="PF12224">
    <property type="entry name" value="Amidoligase_2"/>
    <property type="match status" value="1"/>
</dbReference>
<feature type="compositionally biased region" description="Basic and acidic residues" evidence="1">
    <location>
        <begin position="829"/>
        <end position="849"/>
    </location>
</feature>
<dbReference type="InterPro" id="IPR022025">
    <property type="entry name" value="Amidoligase_2"/>
</dbReference>
<dbReference type="PANTHER" id="PTHR36847">
    <property type="entry name" value="AMIDOLIGASE ENZYME"/>
    <property type="match status" value="1"/>
</dbReference>
<proteinExistence type="predicted"/>
<protein>
    <submittedName>
        <fullName evidence="2">Uncharacterized protein</fullName>
    </submittedName>
</protein>
<keyword evidence="3" id="KW-1185">Reference proteome</keyword>
<feature type="compositionally biased region" description="Basic and acidic residues" evidence="1">
    <location>
        <begin position="478"/>
        <end position="488"/>
    </location>
</feature>
<feature type="region of interest" description="Disordered" evidence="1">
    <location>
        <begin position="449"/>
        <end position="488"/>
    </location>
</feature>
<accession>A0AAE8MHB8</accession>
<dbReference type="PANTHER" id="PTHR36847:SF1">
    <property type="entry name" value="AMIDOLIGASE ENZYME"/>
    <property type="match status" value="1"/>
</dbReference>
<sequence>MDSPRVYFQTRLGFLLAVKREKNHGDNAFREFAHRSGRPLEAPPAGYSKIPKNAENRQDTDQEQLFRAQWAIEQLEIEIQKKKLKSWTVEFDALVQEYQSNHYEWVGLKLTSPEYLASAHALQMDLFHVIDILNKHFLTVANSDTRLGVTVRLAGLYVNVDHLKAIASMIWMIDPLLSEIHPPHCGPSALPSLGLQYTNLVRDYPIHLKTELASSLQIEDPWNNHLSPNRRPLEVLPHPGELKQAKYRHGPDKILNADTIEDIVHLLNVEVQDIRDYPQARPAYGFQVESATKHFILSFNQHCGSLDFDEIINWTALCVDIFLFCLGRSHISLFEAYPGLRYTSDIYNFLTEHNLGLISDYYKKKPASLKVTDLKYWPLVKTTLACDESKPVVSPHWPSSHSLPSPFTEFAFRALNWENSPKNTGNSNYSFGIELEIYMPAVPQGITTLPTSPVSDSPSDSNNMSAPLIDISDSSEWPDPHPEDDRKVGSGSFHQMAFGVADFITSKGLLTLLHDMSVEWGTHVWRNKLSKHGVVPISGVRPPHQTWTIMDDGSLISWEDWAGYWKLAGLEIISPILRDTSKGWEEALDMVGILRNNYRLAVTRSCGFHIHVAKGTEPLSLHLLRKVSVLMYCAENMIYRLCHPQRRNNRWAKQLMGGSTLSCAFTNSWTRIDVSSDFEQHIPVDKIVDSHVLGCLKKLWATTTVCELQRWLRPEYFEGNSCIKISDPGDSPNYANEVRGGTVEFRYLEGTLDPELILRWGQLMVSLFQFADLATSEAWGVFIPTVLQCQESGHCDLNMLRMFLMLLGLGSDYNFWANRIGNFSQSPVESREGEQGKRPSEDLKIQSRIDDSQMESLRKNVCQRQRILPCLIQREKPSDEPKSPTDPESRAQILLEKAGFTGKQIEKGLKNANEKGLGQSEAQAGPVTQPRESGLQGAGAQLLNILQASRDRAEEDVELYYVN</sequence>
<dbReference type="EMBL" id="ONZP01000398">
    <property type="protein sequence ID" value="SPJ83774.1"/>
    <property type="molecule type" value="Genomic_DNA"/>
</dbReference>
<name>A0AAE8MHB8_9HYPO</name>
<reference evidence="2" key="1">
    <citation type="submission" date="2018-03" db="EMBL/GenBank/DDBJ databases">
        <authorList>
            <person name="Guldener U."/>
        </authorList>
    </citation>
    <scope>NUCLEOTIDE SEQUENCE</scope>
</reference>